<dbReference type="EMBL" id="CP009112">
    <property type="protein sequence ID" value="ANS31874.1"/>
    <property type="molecule type" value="Genomic_DNA"/>
</dbReference>
<dbReference type="Proteomes" id="UP000186108">
    <property type="component" value="Plasmid pR1CP1"/>
</dbReference>
<sequence>MILYPGNIRDCRMSAVRITSARTPAEAVR</sequence>
<gene>
    <name evidence="1" type="ORF">R1CP_36340</name>
</gene>
<dbReference type="AlphaFoldDB" id="A0A1B1KGZ7"/>
<geneLocation type="plasmid" evidence="2">
    <name>pr1cp1</name>
</geneLocation>
<evidence type="ECO:0000313" key="2">
    <source>
        <dbReference type="Proteomes" id="UP000186108"/>
    </source>
</evidence>
<name>A0A1B1KGZ7_RHOOP</name>
<accession>A0A1B1KGZ7</accession>
<reference evidence="1 2" key="1">
    <citation type="submission" date="2014-07" db="EMBL/GenBank/DDBJ databases">
        <authorList>
            <person name="Zhang J.E."/>
            <person name="Yang H."/>
            <person name="Guo J."/>
            <person name="Deng Z."/>
            <person name="Luo H."/>
            <person name="Luo M."/>
            <person name="Zhao B."/>
        </authorList>
    </citation>
    <scope>NUCLEOTIDE SEQUENCE [LARGE SCALE GENOMIC DNA]</scope>
    <source>
        <strain evidence="1 2">1CP</strain>
        <plasmid evidence="2">Plasmid pr1cp1</plasmid>
    </source>
</reference>
<protein>
    <submittedName>
        <fullName evidence="1">Uncharacterized protein</fullName>
    </submittedName>
</protein>
<evidence type="ECO:0000313" key="1">
    <source>
        <dbReference type="EMBL" id="ANS31874.1"/>
    </source>
</evidence>
<keyword evidence="1" id="KW-0614">Plasmid</keyword>
<proteinExistence type="predicted"/>
<organism evidence="1 2">
    <name type="scientific">Rhodococcus opacus</name>
    <name type="common">Nocardia opaca</name>
    <dbReference type="NCBI Taxonomy" id="37919"/>
    <lineage>
        <taxon>Bacteria</taxon>
        <taxon>Bacillati</taxon>
        <taxon>Actinomycetota</taxon>
        <taxon>Actinomycetes</taxon>
        <taxon>Mycobacteriales</taxon>
        <taxon>Nocardiaceae</taxon>
        <taxon>Rhodococcus</taxon>
    </lineage>
</organism>